<dbReference type="Proteomes" id="UP001150581">
    <property type="component" value="Unassembled WGS sequence"/>
</dbReference>
<dbReference type="EMBL" id="JANBPG010000162">
    <property type="protein sequence ID" value="KAJ1899329.1"/>
    <property type="molecule type" value="Genomic_DNA"/>
</dbReference>
<comment type="caution">
    <text evidence="1">The sequence shown here is derived from an EMBL/GenBank/DDBJ whole genome shotgun (WGS) entry which is preliminary data.</text>
</comment>
<keyword evidence="2" id="KW-1185">Reference proteome</keyword>
<organism evidence="1 2">
    <name type="scientific">Kickxella alabastrina</name>
    <dbReference type="NCBI Taxonomy" id="61397"/>
    <lineage>
        <taxon>Eukaryota</taxon>
        <taxon>Fungi</taxon>
        <taxon>Fungi incertae sedis</taxon>
        <taxon>Zoopagomycota</taxon>
        <taxon>Kickxellomycotina</taxon>
        <taxon>Kickxellomycetes</taxon>
        <taxon>Kickxellales</taxon>
        <taxon>Kickxellaceae</taxon>
        <taxon>Kickxella</taxon>
    </lineage>
</organism>
<evidence type="ECO:0000313" key="1">
    <source>
        <dbReference type="EMBL" id="KAJ1899329.1"/>
    </source>
</evidence>
<protein>
    <submittedName>
        <fullName evidence="1">Uncharacterized protein</fullName>
    </submittedName>
</protein>
<proteinExistence type="predicted"/>
<name>A0ACC1IR47_9FUNG</name>
<evidence type="ECO:0000313" key="2">
    <source>
        <dbReference type="Proteomes" id="UP001150581"/>
    </source>
</evidence>
<accession>A0ACC1IR47</accession>
<sequence>MIRNIKSSFNETREMVVTCIIVLGHIVYSTILNYAPLKNPYPFVQNLRIIYTVLSHIGVNSMWWLVMSIPLYNCMFNRQRYLVHWITKLRDDGLEKEYDVSLDAIAAATTYAGSVMDSTMGRHETGLLYAKGSIYSGKDTDIITRPHM</sequence>
<feature type="non-terminal residue" evidence="1">
    <location>
        <position position="148"/>
    </location>
</feature>
<reference evidence="1" key="1">
    <citation type="submission" date="2022-07" db="EMBL/GenBank/DDBJ databases">
        <title>Phylogenomic reconstructions and comparative analyses of Kickxellomycotina fungi.</title>
        <authorList>
            <person name="Reynolds N.K."/>
            <person name="Stajich J.E."/>
            <person name="Barry K."/>
            <person name="Grigoriev I.V."/>
            <person name="Crous P."/>
            <person name="Smith M.E."/>
        </authorList>
    </citation>
    <scope>NUCLEOTIDE SEQUENCE</scope>
    <source>
        <strain evidence="1">Benny 63K</strain>
    </source>
</reference>
<gene>
    <name evidence="1" type="ORF">LPJ66_002182</name>
</gene>